<dbReference type="HOGENOM" id="CLU_2694733_0_0_1"/>
<dbReference type="AlphaFoldDB" id="A0A0C9VVD1"/>
<feature type="non-terminal residue" evidence="1">
    <location>
        <position position="1"/>
    </location>
</feature>
<sequence length="74" mass="8084">TLTELVVPALFACIVSHPYMQCVCGPENKKMNALDLGPLHSEILALTESVIQDLDIIIGPNVTQESSSFNKSLW</sequence>
<feature type="non-terminal residue" evidence="1">
    <location>
        <position position="74"/>
    </location>
</feature>
<proteinExistence type="predicted"/>
<dbReference type="Proteomes" id="UP000054279">
    <property type="component" value="Unassembled WGS sequence"/>
</dbReference>
<dbReference type="EMBL" id="KN837104">
    <property type="protein sequence ID" value="KIJ47024.1"/>
    <property type="molecule type" value="Genomic_DNA"/>
</dbReference>
<evidence type="ECO:0000313" key="2">
    <source>
        <dbReference type="Proteomes" id="UP000054279"/>
    </source>
</evidence>
<keyword evidence="2" id="KW-1185">Reference proteome</keyword>
<evidence type="ECO:0000313" key="1">
    <source>
        <dbReference type="EMBL" id="KIJ47024.1"/>
    </source>
</evidence>
<gene>
    <name evidence="1" type="ORF">M422DRAFT_93476</name>
</gene>
<reference evidence="1 2" key="1">
    <citation type="submission" date="2014-06" db="EMBL/GenBank/DDBJ databases">
        <title>Evolutionary Origins and Diversification of the Mycorrhizal Mutualists.</title>
        <authorList>
            <consortium name="DOE Joint Genome Institute"/>
            <consortium name="Mycorrhizal Genomics Consortium"/>
            <person name="Kohler A."/>
            <person name="Kuo A."/>
            <person name="Nagy L.G."/>
            <person name="Floudas D."/>
            <person name="Copeland A."/>
            <person name="Barry K.W."/>
            <person name="Cichocki N."/>
            <person name="Veneault-Fourrey C."/>
            <person name="LaButti K."/>
            <person name="Lindquist E.A."/>
            <person name="Lipzen A."/>
            <person name="Lundell T."/>
            <person name="Morin E."/>
            <person name="Murat C."/>
            <person name="Riley R."/>
            <person name="Ohm R."/>
            <person name="Sun H."/>
            <person name="Tunlid A."/>
            <person name="Henrissat B."/>
            <person name="Grigoriev I.V."/>
            <person name="Hibbett D.S."/>
            <person name="Martin F."/>
        </authorList>
    </citation>
    <scope>NUCLEOTIDE SEQUENCE [LARGE SCALE GENOMIC DNA]</scope>
    <source>
        <strain evidence="1 2">SS14</strain>
    </source>
</reference>
<name>A0A0C9VVD1_SPHS4</name>
<organism evidence="1 2">
    <name type="scientific">Sphaerobolus stellatus (strain SS14)</name>
    <dbReference type="NCBI Taxonomy" id="990650"/>
    <lineage>
        <taxon>Eukaryota</taxon>
        <taxon>Fungi</taxon>
        <taxon>Dikarya</taxon>
        <taxon>Basidiomycota</taxon>
        <taxon>Agaricomycotina</taxon>
        <taxon>Agaricomycetes</taxon>
        <taxon>Phallomycetidae</taxon>
        <taxon>Geastrales</taxon>
        <taxon>Sphaerobolaceae</taxon>
        <taxon>Sphaerobolus</taxon>
    </lineage>
</organism>
<accession>A0A0C9VVD1</accession>
<protein>
    <submittedName>
        <fullName evidence="1">Uncharacterized protein</fullName>
    </submittedName>
</protein>